<reference evidence="1" key="2">
    <citation type="journal article" date="2015" name="Fish Shellfish Immunol.">
        <title>Early steps in the European eel (Anguilla anguilla)-Vibrio vulnificus interaction in the gills: Role of the RtxA13 toxin.</title>
        <authorList>
            <person name="Callol A."/>
            <person name="Pajuelo D."/>
            <person name="Ebbesson L."/>
            <person name="Teles M."/>
            <person name="MacKenzie S."/>
            <person name="Amaro C."/>
        </authorList>
    </citation>
    <scope>NUCLEOTIDE SEQUENCE</scope>
</reference>
<proteinExistence type="predicted"/>
<protein>
    <submittedName>
        <fullName evidence="1">Uncharacterized protein</fullName>
    </submittedName>
</protein>
<dbReference type="AlphaFoldDB" id="A0A0E9U4B5"/>
<reference evidence="1" key="1">
    <citation type="submission" date="2014-11" db="EMBL/GenBank/DDBJ databases">
        <authorList>
            <person name="Amaro Gonzalez C."/>
        </authorList>
    </citation>
    <scope>NUCLEOTIDE SEQUENCE</scope>
</reference>
<name>A0A0E9U4B5_ANGAN</name>
<organism evidence="1">
    <name type="scientific">Anguilla anguilla</name>
    <name type="common">European freshwater eel</name>
    <name type="synonym">Muraena anguilla</name>
    <dbReference type="NCBI Taxonomy" id="7936"/>
    <lineage>
        <taxon>Eukaryota</taxon>
        <taxon>Metazoa</taxon>
        <taxon>Chordata</taxon>
        <taxon>Craniata</taxon>
        <taxon>Vertebrata</taxon>
        <taxon>Euteleostomi</taxon>
        <taxon>Actinopterygii</taxon>
        <taxon>Neopterygii</taxon>
        <taxon>Teleostei</taxon>
        <taxon>Anguilliformes</taxon>
        <taxon>Anguillidae</taxon>
        <taxon>Anguilla</taxon>
    </lineage>
</organism>
<accession>A0A0E9U4B5</accession>
<evidence type="ECO:0000313" key="1">
    <source>
        <dbReference type="EMBL" id="JAH60607.1"/>
    </source>
</evidence>
<dbReference type="EMBL" id="GBXM01047970">
    <property type="protein sequence ID" value="JAH60607.1"/>
    <property type="molecule type" value="Transcribed_RNA"/>
</dbReference>
<sequence>MPSAKDHIRDQKYFLKPFSCRFVLRRVKKRTNFKRITRTTKKRKQ</sequence>